<sequence>MIVLSILPSNDSMQTPNEATDREGTVEDSVCVISTPSFFKESQLFSPSVGISLTKTEPISTSPLTEGDLTDITASLSFLKA</sequence>
<name>A0A9P8Q6F4_WICPI</name>
<reference evidence="1" key="1">
    <citation type="journal article" date="2021" name="Open Biol.">
        <title>Shared evolutionary footprints suggest mitochondrial oxidative damage underlies multiple complex I losses in fungi.</title>
        <authorList>
            <person name="Schikora-Tamarit M.A."/>
            <person name="Marcet-Houben M."/>
            <person name="Nosek J."/>
            <person name="Gabaldon T."/>
        </authorList>
    </citation>
    <scope>NUCLEOTIDE SEQUENCE</scope>
    <source>
        <strain evidence="1">CBS2887</strain>
    </source>
</reference>
<proteinExistence type="predicted"/>
<evidence type="ECO:0000313" key="1">
    <source>
        <dbReference type="EMBL" id="KAH3684847.1"/>
    </source>
</evidence>
<accession>A0A9P8Q6F4</accession>
<gene>
    <name evidence="1" type="ORF">WICPIJ_004200</name>
</gene>
<comment type="caution">
    <text evidence="1">The sequence shown here is derived from an EMBL/GenBank/DDBJ whole genome shotgun (WGS) entry which is preliminary data.</text>
</comment>
<dbReference type="AlphaFoldDB" id="A0A9P8Q6F4"/>
<dbReference type="EMBL" id="JAEUBG010002298">
    <property type="protein sequence ID" value="KAH3684847.1"/>
    <property type="molecule type" value="Genomic_DNA"/>
</dbReference>
<keyword evidence="2" id="KW-1185">Reference proteome</keyword>
<evidence type="ECO:0000313" key="2">
    <source>
        <dbReference type="Proteomes" id="UP000774326"/>
    </source>
</evidence>
<reference evidence="1" key="2">
    <citation type="submission" date="2021-01" db="EMBL/GenBank/DDBJ databases">
        <authorList>
            <person name="Schikora-Tamarit M.A."/>
        </authorList>
    </citation>
    <scope>NUCLEOTIDE SEQUENCE</scope>
    <source>
        <strain evidence="1">CBS2887</strain>
    </source>
</reference>
<protein>
    <submittedName>
        <fullName evidence="1">Uncharacterized protein</fullName>
    </submittedName>
</protein>
<organism evidence="1 2">
    <name type="scientific">Wickerhamomyces pijperi</name>
    <name type="common">Yeast</name>
    <name type="synonym">Pichia pijperi</name>
    <dbReference type="NCBI Taxonomy" id="599730"/>
    <lineage>
        <taxon>Eukaryota</taxon>
        <taxon>Fungi</taxon>
        <taxon>Dikarya</taxon>
        <taxon>Ascomycota</taxon>
        <taxon>Saccharomycotina</taxon>
        <taxon>Saccharomycetes</taxon>
        <taxon>Phaffomycetales</taxon>
        <taxon>Wickerhamomycetaceae</taxon>
        <taxon>Wickerhamomyces</taxon>
    </lineage>
</organism>
<dbReference type="Proteomes" id="UP000774326">
    <property type="component" value="Unassembled WGS sequence"/>
</dbReference>